<evidence type="ECO:0000313" key="1">
    <source>
        <dbReference type="EMBL" id="MBB5889928.1"/>
    </source>
</evidence>
<dbReference type="AlphaFoldDB" id="A0A7W9NFE5"/>
<proteinExistence type="predicted"/>
<gene>
    <name evidence="1" type="ORF">BJ998_001124</name>
</gene>
<dbReference type="EMBL" id="JACHIR010000001">
    <property type="protein sequence ID" value="MBB5889928.1"/>
    <property type="molecule type" value="Genomic_DNA"/>
</dbReference>
<dbReference type="Proteomes" id="UP000585638">
    <property type="component" value="Unassembled WGS sequence"/>
</dbReference>
<evidence type="ECO:0000313" key="2">
    <source>
        <dbReference type="Proteomes" id="UP000585638"/>
    </source>
</evidence>
<accession>A0A7W9NFE5</accession>
<sequence length="142" mass="15833">MGIRYTGPYAQQVDDHEGQAARKLADGTVSAEWTEETTSLHGFVAACSCGWRAEDEHPATEVGREAAEAQWNTEHLSPLIEAARAAWDTWPEELVGLARYVRDRMHAQDAAEALRILDQMVADVDYRRRTVTQLAAQQEPLA</sequence>
<name>A0A7W9NFE5_9PSEU</name>
<reference evidence="1 2" key="1">
    <citation type="submission" date="2020-08" db="EMBL/GenBank/DDBJ databases">
        <title>Sequencing the genomes of 1000 actinobacteria strains.</title>
        <authorList>
            <person name="Klenk H.-P."/>
        </authorList>
    </citation>
    <scope>NUCLEOTIDE SEQUENCE [LARGE SCALE GENOMIC DNA]</scope>
    <source>
        <strain evidence="1 2">DSM 43851</strain>
    </source>
</reference>
<organism evidence="1 2">
    <name type="scientific">Kutzneria kofuensis</name>
    <dbReference type="NCBI Taxonomy" id="103725"/>
    <lineage>
        <taxon>Bacteria</taxon>
        <taxon>Bacillati</taxon>
        <taxon>Actinomycetota</taxon>
        <taxon>Actinomycetes</taxon>
        <taxon>Pseudonocardiales</taxon>
        <taxon>Pseudonocardiaceae</taxon>
        <taxon>Kutzneria</taxon>
    </lineage>
</organism>
<comment type="caution">
    <text evidence="1">The sequence shown here is derived from an EMBL/GenBank/DDBJ whole genome shotgun (WGS) entry which is preliminary data.</text>
</comment>
<dbReference type="RefSeq" id="WP_184859076.1">
    <property type="nucleotide sequence ID" value="NZ_BAAAWY010000008.1"/>
</dbReference>
<keyword evidence="2" id="KW-1185">Reference proteome</keyword>
<protein>
    <submittedName>
        <fullName evidence="1">Uncharacterized protein</fullName>
    </submittedName>
</protein>